<dbReference type="AlphaFoldDB" id="A0AA86JNS1"/>
<proteinExistence type="predicted"/>
<dbReference type="GO" id="GO:0005829">
    <property type="term" value="C:cytosol"/>
    <property type="evidence" value="ECO:0007669"/>
    <property type="project" value="TreeGrafter"/>
</dbReference>
<dbReference type="Pfam" id="PF01381">
    <property type="entry name" value="HTH_3"/>
    <property type="match status" value="1"/>
</dbReference>
<dbReference type="Gene3D" id="1.10.260.40">
    <property type="entry name" value="lambda repressor-like DNA-binding domains"/>
    <property type="match status" value="1"/>
</dbReference>
<organism evidence="2 3">
    <name type="scientific">Clostridium neonatale</name>
    <dbReference type="NCBI Taxonomy" id="137838"/>
    <lineage>
        <taxon>Bacteria</taxon>
        <taxon>Bacillati</taxon>
        <taxon>Bacillota</taxon>
        <taxon>Clostridia</taxon>
        <taxon>Eubacteriales</taxon>
        <taxon>Clostridiaceae</taxon>
        <taxon>Clostridium</taxon>
    </lineage>
</organism>
<dbReference type="PROSITE" id="PS50943">
    <property type="entry name" value="HTH_CROC1"/>
    <property type="match status" value="1"/>
</dbReference>
<dbReference type="PANTHER" id="PTHR46797:SF1">
    <property type="entry name" value="METHYLPHOSPHONATE SYNTHASE"/>
    <property type="match status" value="1"/>
</dbReference>
<dbReference type="GO" id="GO:0003677">
    <property type="term" value="F:DNA binding"/>
    <property type="evidence" value="ECO:0007669"/>
    <property type="project" value="UniProtKB-KW"/>
</dbReference>
<reference evidence="2" key="1">
    <citation type="submission" date="2021-10" db="EMBL/GenBank/DDBJ databases">
        <authorList>
            <person name="Mesa V."/>
        </authorList>
    </citation>
    <scope>NUCLEOTIDE SEQUENCE</scope>
    <source>
        <strain evidence="2">CC3_PB</strain>
    </source>
</reference>
<accession>A0AA86JNS1</accession>
<dbReference type="SMART" id="SM00530">
    <property type="entry name" value="HTH_XRE"/>
    <property type="match status" value="1"/>
</dbReference>
<gene>
    <name evidence="2" type="ORF">CNEO_42093</name>
</gene>
<name>A0AA86JNS1_9CLOT</name>
<dbReference type="CDD" id="cd00093">
    <property type="entry name" value="HTH_XRE"/>
    <property type="match status" value="1"/>
</dbReference>
<sequence>MNIVKFRRLKSGLSQKQLAKKCGFTQGYISKLENDHICPSAKNIKIIAKKLNMCSIPIYAYFYEENKCTFFIDDCFYSNHSFCNKKST</sequence>
<dbReference type="RefSeq" id="WP_210887748.1">
    <property type="nucleotide sequence ID" value="NZ_CAKJVE010000004.1"/>
</dbReference>
<evidence type="ECO:0000256" key="1">
    <source>
        <dbReference type="ARBA" id="ARBA00023125"/>
    </source>
</evidence>
<dbReference type="SUPFAM" id="SSF47413">
    <property type="entry name" value="lambda repressor-like DNA-binding domains"/>
    <property type="match status" value="1"/>
</dbReference>
<dbReference type="PANTHER" id="PTHR46797">
    <property type="entry name" value="HTH-TYPE TRANSCRIPTIONAL REGULATOR"/>
    <property type="match status" value="1"/>
</dbReference>
<dbReference type="InterPro" id="IPR050807">
    <property type="entry name" value="TransReg_Diox_bact_type"/>
</dbReference>
<evidence type="ECO:0000313" key="3">
    <source>
        <dbReference type="Proteomes" id="UP000789738"/>
    </source>
</evidence>
<comment type="caution">
    <text evidence="2">The sequence shown here is derived from an EMBL/GenBank/DDBJ whole genome shotgun (WGS) entry which is preliminary data.</text>
</comment>
<dbReference type="Proteomes" id="UP000789738">
    <property type="component" value="Unassembled WGS sequence"/>
</dbReference>
<dbReference type="EMBL" id="CAKJVE010000004">
    <property type="protein sequence ID" value="CAG9705830.1"/>
    <property type="molecule type" value="Genomic_DNA"/>
</dbReference>
<protein>
    <submittedName>
        <fullName evidence="2">DNA-binding protein</fullName>
    </submittedName>
</protein>
<evidence type="ECO:0000313" key="2">
    <source>
        <dbReference type="EMBL" id="CAG9705830.1"/>
    </source>
</evidence>
<dbReference type="InterPro" id="IPR001387">
    <property type="entry name" value="Cro/C1-type_HTH"/>
</dbReference>
<keyword evidence="1 2" id="KW-0238">DNA-binding</keyword>
<dbReference type="GO" id="GO:0003700">
    <property type="term" value="F:DNA-binding transcription factor activity"/>
    <property type="evidence" value="ECO:0007669"/>
    <property type="project" value="TreeGrafter"/>
</dbReference>
<dbReference type="InterPro" id="IPR010982">
    <property type="entry name" value="Lambda_DNA-bd_dom_sf"/>
</dbReference>